<dbReference type="FunFam" id="3.30.160.60:FF:001498">
    <property type="entry name" value="Zinc finger protein 404"/>
    <property type="match status" value="1"/>
</dbReference>
<feature type="domain" description="C2H2-type" evidence="8">
    <location>
        <begin position="345"/>
        <end position="372"/>
    </location>
</feature>
<feature type="domain" description="C2H2-type" evidence="8">
    <location>
        <begin position="317"/>
        <end position="344"/>
    </location>
</feature>
<dbReference type="PROSITE" id="PS00028">
    <property type="entry name" value="ZINC_FINGER_C2H2_1"/>
    <property type="match status" value="8"/>
</dbReference>
<evidence type="ECO:0000259" key="8">
    <source>
        <dbReference type="PROSITE" id="PS50157"/>
    </source>
</evidence>
<sequence length="455" mass="53067">MQHGISEKRNRRFSSQSFERDQCRTVYICHVCNQLFREKLVLQTHVKIEHDYANMTWYTCNICCNVLYMCEQDIQRHMIDKHNVTAKISVEKLTVKRVQDVTYPCQECGKVCILSKFCSAHASLNTQKHEDSTSELKDLKSEKEPCSKHSHPCQKCHLKLVDCNELWFHMFKTHDDWDFECNLCSASERVPIKYGTLLSQHMKQCHGKTLYVSYHSALFKKKAQISIEGVTKYKCLDCSAILSSFYALQKHVSASSCHQKVPNKSVTAKFKALFTERSESSESSKKIYECDICKKQVTNRKNMIDHQRSVHELLKPYECDTCGHGLSSKKSLDDHYRIHTGEKKYVCQQCGASFTQWASLFYHKFSHSETRNQVCSYCGKTYKNPNHLRSHLNTHTKKRLYVCETCGKEFMKLELLKSHLTTHLAARPFICEFCSAGFKTKKHLSQHHRTHKRKE</sequence>
<dbReference type="STRING" id="121845.A0A1S3DKV3"/>
<dbReference type="GO" id="GO:0000978">
    <property type="term" value="F:RNA polymerase II cis-regulatory region sequence-specific DNA binding"/>
    <property type="evidence" value="ECO:0007669"/>
    <property type="project" value="TreeGrafter"/>
</dbReference>
<evidence type="ECO:0000256" key="1">
    <source>
        <dbReference type="ARBA" id="ARBA00004123"/>
    </source>
</evidence>
<proteinExistence type="predicted"/>
<dbReference type="PROSITE" id="PS50157">
    <property type="entry name" value="ZINC_FINGER_C2H2_2"/>
    <property type="match status" value="7"/>
</dbReference>
<dbReference type="Pfam" id="PF12874">
    <property type="entry name" value="zf-met"/>
    <property type="match status" value="1"/>
</dbReference>
<evidence type="ECO:0000256" key="5">
    <source>
        <dbReference type="ARBA" id="ARBA00022833"/>
    </source>
</evidence>
<feature type="domain" description="C2H2-type" evidence="8">
    <location>
        <begin position="401"/>
        <end position="428"/>
    </location>
</feature>
<dbReference type="FunFam" id="3.30.160.60:FF:000688">
    <property type="entry name" value="zinc finger protein 197 isoform X1"/>
    <property type="match status" value="1"/>
</dbReference>
<keyword evidence="9" id="KW-1185">Reference proteome</keyword>
<comment type="subcellular location">
    <subcellularLocation>
        <location evidence="1">Nucleus</location>
    </subcellularLocation>
</comment>
<feature type="domain" description="C2H2-type" evidence="8">
    <location>
        <begin position="373"/>
        <end position="400"/>
    </location>
</feature>
<dbReference type="GeneID" id="103520600"/>
<dbReference type="Gene3D" id="3.30.160.60">
    <property type="entry name" value="Classic Zinc Finger"/>
    <property type="match status" value="7"/>
</dbReference>
<organism evidence="9 10">
    <name type="scientific">Diaphorina citri</name>
    <name type="common">Asian citrus psyllid</name>
    <dbReference type="NCBI Taxonomy" id="121845"/>
    <lineage>
        <taxon>Eukaryota</taxon>
        <taxon>Metazoa</taxon>
        <taxon>Ecdysozoa</taxon>
        <taxon>Arthropoda</taxon>
        <taxon>Hexapoda</taxon>
        <taxon>Insecta</taxon>
        <taxon>Pterygota</taxon>
        <taxon>Neoptera</taxon>
        <taxon>Paraneoptera</taxon>
        <taxon>Hemiptera</taxon>
        <taxon>Sternorrhyncha</taxon>
        <taxon>Psylloidea</taxon>
        <taxon>Psyllidae</taxon>
        <taxon>Diaphorininae</taxon>
        <taxon>Diaphorina</taxon>
    </lineage>
</organism>
<dbReference type="SUPFAM" id="SSF57667">
    <property type="entry name" value="beta-beta-alpha zinc fingers"/>
    <property type="match status" value="4"/>
</dbReference>
<reference evidence="10" key="1">
    <citation type="submission" date="2025-08" db="UniProtKB">
        <authorList>
            <consortium name="RefSeq"/>
        </authorList>
    </citation>
    <scope>IDENTIFICATION</scope>
</reference>
<keyword evidence="4 7" id="KW-0863">Zinc-finger</keyword>
<protein>
    <submittedName>
        <fullName evidence="10">Zinc finger protein 567-like</fullName>
    </submittedName>
</protein>
<evidence type="ECO:0000256" key="2">
    <source>
        <dbReference type="ARBA" id="ARBA00022723"/>
    </source>
</evidence>
<evidence type="ECO:0000313" key="9">
    <source>
        <dbReference type="Proteomes" id="UP000079169"/>
    </source>
</evidence>
<feature type="domain" description="C2H2-type" evidence="8">
    <location>
        <begin position="288"/>
        <end position="316"/>
    </location>
</feature>
<accession>A0A1S3DKV3</accession>
<dbReference type="PANTHER" id="PTHR24393:SF156">
    <property type="entry name" value="ZINC FINGER PROTEIN 271-LIKE"/>
    <property type="match status" value="1"/>
</dbReference>
<dbReference type="InterPro" id="IPR036236">
    <property type="entry name" value="Znf_C2H2_sf"/>
</dbReference>
<gene>
    <name evidence="10" type="primary">LOC103520600</name>
</gene>
<keyword evidence="5" id="KW-0862">Zinc</keyword>
<feature type="domain" description="C2H2-type" evidence="8">
    <location>
        <begin position="429"/>
        <end position="455"/>
    </location>
</feature>
<dbReference type="GO" id="GO:0005634">
    <property type="term" value="C:nucleus"/>
    <property type="evidence" value="ECO:0007669"/>
    <property type="project" value="UniProtKB-SubCell"/>
</dbReference>
<feature type="domain" description="C2H2-type" evidence="8">
    <location>
        <begin position="27"/>
        <end position="50"/>
    </location>
</feature>
<dbReference type="InterPro" id="IPR013087">
    <property type="entry name" value="Znf_C2H2_type"/>
</dbReference>
<dbReference type="GO" id="GO:0030674">
    <property type="term" value="F:protein-macromolecule adaptor activity"/>
    <property type="evidence" value="ECO:0007669"/>
    <property type="project" value="UniProtKB-ARBA"/>
</dbReference>
<dbReference type="KEGG" id="dci:103520600"/>
<name>A0A1S3DKV3_DIACI</name>
<dbReference type="SMART" id="SM00355">
    <property type="entry name" value="ZnF_C2H2"/>
    <property type="match status" value="12"/>
</dbReference>
<evidence type="ECO:0000256" key="3">
    <source>
        <dbReference type="ARBA" id="ARBA00022737"/>
    </source>
</evidence>
<evidence type="ECO:0000313" key="10">
    <source>
        <dbReference type="RefSeq" id="XP_008483921.1"/>
    </source>
</evidence>
<evidence type="ECO:0000256" key="7">
    <source>
        <dbReference type="PROSITE-ProRule" id="PRU00042"/>
    </source>
</evidence>
<dbReference type="PaxDb" id="121845-A0A1S3DKV3"/>
<dbReference type="PANTHER" id="PTHR24393">
    <property type="entry name" value="ZINC FINGER PROTEIN"/>
    <property type="match status" value="1"/>
</dbReference>
<evidence type="ECO:0000256" key="4">
    <source>
        <dbReference type="ARBA" id="ARBA00022771"/>
    </source>
</evidence>
<keyword evidence="3" id="KW-0677">Repeat</keyword>
<dbReference type="Pfam" id="PF00096">
    <property type="entry name" value="zf-C2H2"/>
    <property type="match status" value="3"/>
</dbReference>
<evidence type="ECO:0000256" key="6">
    <source>
        <dbReference type="ARBA" id="ARBA00023242"/>
    </source>
</evidence>
<keyword evidence="6" id="KW-0539">Nucleus</keyword>
<dbReference type="GO" id="GO:0001228">
    <property type="term" value="F:DNA-binding transcription activator activity, RNA polymerase II-specific"/>
    <property type="evidence" value="ECO:0007669"/>
    <property type="project" value="TreeGrafter"/>
</dbReference>
<keyword evidence="2" id="KW-0479">Metal-binding</keyword>
<dbReference type="Proteomes" id="UP000079169">
    <property type="component" value="Unplaced"/>
</dbReference>
<dbReference type="RefSeq" id="XP_008483921.1">
    <property type="nucleotide sequence ID" value="XM_008485699.3"/>
</dbReference>
<dbReference type="GO" id="GO:0008270">
    <property type="term" value="F:zinc ion binding"/>
    <property type="evidence" value="ECO:0007669"/>
    <property type="project" value="UniProtKB-KW"/>
</dbReference>
<dbReference type="AlphaFoldDB" id="A0A1S3DKV3"/>